<dbReference type="EMBL" id="MU853363">
    <property type="protein sequence ID" value="KAK4108373.1"/>
    <property type="molecule type" value="Genomic_DNA"/>
</dbReference>
<name>A0AAN6T867_9PEZI</name>
<keyword evidence="4" id="KW-1185">Reference proteome</keyword>
<reference evidence="3" key="1">
    <citation type="journal article" date="2023" name="Mol. Phylogenet. Evol.">
        <title>Genome-scale phylogeny and comparative genomics of the fungal order Sordariales.</title>
        <authorList>
            <person name="Hensen N."/>
            <person name="Bonometti L."/>
            <person name="Westerberg I."/>
            <person name="Brannstrom I.O."/>
            <person name="Guillou S."/>
            <person name="Cros-Aarteil S."/>
            <person name="Calhoun S."/>
            <person name="Haridas S."/>
            <person name="Kuo A."/>
            <person name="Mondo S."/>
            <person name="Pangilinan J."/>
            <person name="Riley R."/>
            <person name="LaButti K."/>
            <person name="Andreopoulos B."/>
            <person name="Lipzen A."/>
            <person name="Chen C."/>
            <person name="Yan M."/>
            <person name="Daum C."/>
            <person name="Ng V."/>
            <person name="Clum A."/>
            <person name="Steindorff A."/>
            <person name="Ohm R.A."/>
            <person name="Martin F."/>
            <person name="Silar P."/>
            <person name="Natvig D.O."/>
            <person name="Lalanne C."/>
            <person name="Gautier V."/>
            <person name="Ament-Velasquez S.L."/>
            <person name="Kruys A."/>
            <person name="Hutchinson M.I."/>
            <person name="Powell A.J."/>
            <person name="Barry K."/>
            <person name="Miller A.N."/>
            <person name="Grigoriev I.V."/>
            <person name="Debuchy R."/>
            <person name="Gladieux P."/>
            <person name="Hiltunen Thoren M."/>
            <person name="Johannesson H."/>
        </authorList>
    </citation>
    <scope>NUCLEOTIDE SEQUENCE</scope>
    <source>
        <strain evidence="3">CBS 508.74</strain>
    </source>
</reference>
<proteinExistence type="predicted"/>
<evidence type="ECO:0000313" key="4">
    <source>
        <dbReference type="Proteomes" id="UP001302812"/>
    </source>
</evidence>
<gene>
    <name evidence="3" type="ORF">N656DRAFT_801765</name>
</gene>
<sequence>MQQERGKELPPTPLAGLQTQCRSRPGDAYTRLLEQENEQLRLLNQSLLQQVKKFENALREEMQEKKPLQERMERYSEELKRRDNLVAEMAELIISAFQRYKTTVSDPERESVYSHFEEESPQEIKIGFI</sequence>
<dbReference type="RefSeq" id="XP_064665943.1">
    <property type="nucleotide sequence ID" value="XM_064818162.1"/>
</dbReference>
<dbReference type="GeneID" id="89942287"/>
<evidence type="ECO:0000256" key="1">
    <source>
        <dbReference type="SAM" id="Coils"/>
    </source>
</evidence>
<organism evidence="3 4">
    <name type="scientific">Canariomyces notabilis</name>
    <dbReference type="NCBI Taxonomy" id="2074819"/>
    <lineage>
        <taxon>Eukaryota</taxon>
        <taxon>Fungi</taxon>
        <taxon>Dikarya</taxon>
        <taxon>Ascomycota</taxon>
        <taxon>Pezizomycotina</taxon>
        <taxon>Sordariomycetes</taxon>
        <taxon>Sordariomycetidae</taxon>
        <taxon>Sordariales</taxon>
        <taxon>Chaetomiaceae</taxon>
        <taxon>Canariomyces</taxon>
    </lineage>
</organism>
<protein>
    <submittedName>
        <fullName evidence="3">Uncharacterized protein</fullName>
    </submittedName>
</protein>
<feature type="coiled-coil region" evidence="1">
    <location>
        <begin position="30"/>
        <end position="78"/>
    </location>
</feature>
<dbReference type="Proteomes" id="UP001302812">
    <property type="component" value="Unassembled WGS sequence"/>
</dbReference>
<reference evidence="3" key="2">
    <citation type="submission" date="2023-05" db="EMBL/GenBank/DDBJ databases">
        <authorList>
            <consortium name="Lawrence Berkeley National Laboratory"/>
            <person name="Steindorff A."/>
            <person name="Hensen N."/>
            <person name="Bonometti L."/>
            <person name="Westerberg I."/>
            <person name="Brannstrom I.O."/>
            <person name="Guillou S."/>
            <person name="Cros-Aarteil S."/>
            <person name="Calhoun S."/>
            <person name="Haridas S."/>
            <person name="Kuo A."/>
            <person name="Mondo S."/>
            <person name="Pangilinan J."/>
            <person name="Riley R."/>
            <person name="Labutti K."/>
            <person name="Andreopoulos B."/>
            <person name="Lipzen A."/>
            <person name="Chen C."/>
            <person name="Yanf M."/>
            <person name="Daum C."/>
            <person name="Ng V."/>
            <person name="Clum A."/>
            <person name="Ohm R."/>
            <person name="Martin F."/>
            <person name="Silar P."/>
            <person name="Natvig D."/>
            <person name="Lalanne C."/>
            <person name="Gautier V."/>
            <person name="Ament-Velasquez S.L."/>
            <person name="Kruys A."/>
            <person name="Hutchinson M.I."/>
            <person name="Powell A.J."/>
            <person name="Barry K."/>
            <person name="Miller A.N."/>
            <person name="Grigoriev I.V."/>
            <person name="Debuchy R."/>
            <person name="Gladieux P."/>
            <person name="Thoren M.H."/>
            <person name="Johannesson H."/>
        </authorList>
    </citation>
    <scope>NUCLEOTIDE SEQUENCE</scope>
    <source>
        <strain evidence="3">CBS 508.74</strain>
    </source>
</reference>
<comment type="caution">
    <text evidence="3">The sequence shown here is derived from an EMBL/GenBank/DDBJ whole genome shotgun (WGS) entry which is preliminary data.</text>
</comment>
<dbReference type="AlphaFoldDB" id="A0AAN6T867"/>
<keyword evidence="1" id="KW-0175">Coiled coil</keyword>
<evidence type="ECO:0000256" key="2">
    <source>
        <dbReference type="SAM" id="MobiDB-lite"/>
    </source>
</evidence>
<feature type="region of interest" description="Disordered" evidence="2">
    <location>
        <begin position="1"/>
        <end position="21"/>
    </location>
</feature>
<accession>A0AAN6T867</accession>
<evidence type="ECO:0000313" key="3">
    <source>
        <dbReference type="EMBL" id="KAK4108373.1"/>
    </source>
</evidence>